<dbReference type="AlphaFoldDB" id="A0A150WLE4"/>
<evidence type="ECO:0000259" key="10">
    <source>
        <dbReference type="PROSITE" id="PS50111"/>
    </source>
</evidence>
<dbReference type="Gene3D" id="1.10.287.950">
    <property type="entry name" value="Methyl-accepting chemotaxis protein"/>
    <property type="match status" value="1"/>
</dbReference>
<feature type="domain" description="Methyl-accepting transducer" evidence="10">
    <location>
        <begin position="232"/>
        <end position="461"/>
    </location>
</feature>
<feature type="transmembrane region" description="Helical" evidence="9">
    <location>
        <begin position="16"/>
        <end position="38"/>
    </location>
</feature>
<dbReference type="PANTHER" id="PTHR43531:SF11">
    <property type="entry name" value="METHYL-ACCEPTING CHEMOTAXIS PROTEIN 3"/>
    <property type="match status" value="1"/>
</dbReference>
<evidence type="ECO:0000256" key="7">
    <source>
        <dbReference type="ARBA" id="ARBA00029447"/>
    </source>
</evidence>
<evidence type="ECO:0000256" key="2">
    <source>
        <dbReference type="ARBA" id="ARBA00022475"/>
    </source>
</evidence>
<feature type="transmembrane region" description="Helical" evidence="9">
    <location>
        <begin position="196"/>
        <end position="215"/>
    </location>
</feature>
<dbReference type="PRINTS" id="PR00260">
    <property type="entry name" value="CHEMTRNSDUCR"/>
</dbReference>
<organism evidence="11 12">
    <name type="scientific">Bdellovibrio bacteriovorus</name>
    <dbReference type="NCBI Taxonomy" id="959"/>
    <lineage>
        <taxon>Bacteria</taxon>
        <taxon>Pseudomonadati</taxon>
        <taxon>Bdellovibrionota</taxon>
        <taxon>Bdellovibrionia</taxon>
        <taxon>Bdellovibrionales</taxon>
        <taxon>Pseudobdellovibrionaceae</taxon>
        <taxon>Bdellovibrio</taxon>
    </lineage>
</organism>
<evidence type="ECO:0000313" key="12">
    <source>
        <dbReference type="Proteomes" id="UP000075320"/>
    </source>
</evidence>
<comment type="similarity">
    <text evidence="7">Belongs to the methyl-accepting chemotaxis (MCP) protein family.</text>
</comment>
<evidence type="ECO:0000256" key="5">
    <source>
        <dbReference type="ARBA" id="ARBA00022989"/>
    </source>
</evidence>
<comment type="caution">
    <text evidence="11">The sequence shown here is derived from an EMBL/GenBank/DDBJ whole genome shotgun (WGS) entry which is preliminary data.</text>
</comment>
<dbReference type="RefSeq" id="WP_061835223.1">
    <property type="nucleotide sequence ID" value="NZ_LUKE01000002.1"/>
</dbReference>
<dbReference type="InterPro" id="IPR004010">
    <property type="entry name" value="Double_Cache_2"/>
</dbReference>
<dbReference type="InterPro" id="IPR033480">
    <property type="entry name" value="sCache_2"/>
</dbReference>
<keyword evidence="4 9" id="KW-0812">Transmembrane</keyword>
<dbReference type="SMART" id="SM00283">
    <property type="entry name" value="MA"/>
    <property type="match status" value="1"/>
</dbReference>
<evidence type="ECO:0000256" key="1">
    <source>
        <dbReference type="ARBA" id="ARBA00004651"/>
    </source>
</evidence>
<dbReference type="InterPro" id="IPR004089">
    <property type="entry name" value="MCPsignal_dom"/>
</dbReference>
<keyword evidence="3" id="KW-0145">Chemotaxis</keyword>
<dbReference type="OrthoDB" id="5288503at2"/>
<evidence type="ECO:0000256" key="4">
    <source>
        <dbReference type="ARBA" id="ARBA00022692"/>
    </source>
</evidence>
<evidence type="ECO:0000256" key="8">
    <source>
        <dbReference type="PROSITE-ProRule" id="PRU00284"/>
    </source>
</evidence>
<dbReference type="PROSITE" id="PS50111">
    <property type="entry name" value="CHEMOTAXIS_TRANSDUC_2"/>
    <property type="match status" value="1"/>
</dbReference>
<dbReference type="Pfam" id="PF08269">
    <property type="entry name" value="dCache_2"/>
    <property type="match status" value="1"/>
</dbReference>
<evidence type="ECO:0000256" key="3">
    <source>
        <dbReference type="ARBA" id="ARBA00022500"/>
    </source>
</evidence>
<dbReference type="Pfam" id="PF00015">
    <property type="entry name" value="MCPsignal"/>
    <property type="match status" value="1"/>
</dbReference>
<keyword evidence="12" id="KW-1185">Reference proteome</keyword>
<dbReference type="Gene3D" id="3.30.450.20">
    <property type="entry name" value="PAS domain"/>
    <property type="match status" value="1"/>
</dbReference>
<keyword evidence="6 9" id="KW-0472">Membrane</keyword>
<dbReference type="GO" id="GO:0007165">
    <property type="term" value="P:signal transduction"/>
    <property type="evidence" value="ECO:0007669"/>
    <property type="project" value="UniProtKB-KW"/>
</dbReference>
<dbReference type="GO" id="GO:0004888">
    <property type="term" value="F:transmembrane signaling receptor activity"/>
    <property type="evidence" value="ECO:0007669"/>
    <property type="project" value="InterPro"/>
</dbReference>
<keyword evidence="8" id="KW-0807">Transducer</keyword>
<evidence type="ECO:0000313" key="11">
    <source>
        <dbReference type="EMBL" id="KYG64712.1"/>
    </source>
</evidence>
<evidence type="ECO:0000256" key="9">
    <source>
        <dbReference type="SAM" id="Phobius"/>
    </source>
</evidence>
<dbReference type="PANTHER" id="PTHR43531">
    <property type="entry name" value="PROTEIN ICFG"/>
    <property type="match status" value="1"/>
</dbReference>
<name>A0A150WLE4_BDEBC</name>
<comment type="subcellular location">
    <subcellularLocation>
        <location evidence="1">Cell membrane</location>
        <topology evidence="1">Multi-pass membrane protein</topology>
    </subcellularLocation>
</comment>
<dbReference type="Proteomes" id="UP000075320">
    <property type="component" value="Unassembled WGS sequence"/>
</dbReference>
<keyword evidence="2" id="KW-1003">Cell membrane</keyword>
<dbReference type="EMBL" id="LUKE01000002">
    <property type="protein sequence ID" value="KYG64712.1"/>
    <property type="molecule type" value="Genomic_DNA"/>
</dbReference>
<dbReference type="SMART" id="SM01049">
    <property type="entry name" value="Cache_2"/>
    <property type="match status" value="1"/>
</dbReference>
<dbReference type="InterPro" id="IPR051310">
    <property type="entry name" value="MCP_chemotaxis"/>
</dbReference>
<sequence>MFGKLWKHRSYRYKTLALLVMAMIPIWGMMVGYILPLIRDNMYQDRRVSLRNTVDIATKILEHYQELEAKKELTTDQAQALAKESISKLRYAGNEYFWINDLHPTMVMHPMKPELNGQDLTEKKDPNGFQLFVEFAKLAKTQGEGFVPYLWPKPNSPKPEPKLSFVRHFAPWGWVIGSGVYVDDVEAQVAKFRNEILIGFFISFAVAMAGFSIFASKMMAFLSNTVTNTNESSHQVLEASNQLSMAGQNVAQGSVESAMRIEETLSAIKNLNDIVQANQQRASTAAELAKNSEKGAAEGAAEVKHLIESINVMSKISGEITSAMDIIDDIAFQTNLLALNAAVEAARAGEQGKGFAVVADAVRSLALKSASAAKEVKEVITNSVNQTKVSLELAQKSDRVLDGIVTSVQKVNVLNQEIAETSGQQTEGIQSIHKIMGGLDQQTQSFSAAAEQTAATSEEMSAQAQVLQNMVGKMAEEVLGKKAS</sequence>
<dbReference type="GO" id="GO:0006935">
    <property type="term" value="P:chemotaxis"/>
    <property type="evidence" value="ECO:0007669"/>
    <property type="project" value="UniProtKB-KW"/>
</dbReference>
<dbReference type="SUPFAM" id="SSF58104">
    <property type="entry name" value="Methyl-accepting chemotaxis protein (MCP) signaling domain"/>
    <property type="match status" value="1"/>
</dbReference>
<protein>
    <submittedName>
        <fullName evidence="11">Chemotaxis protein</fullName>
    </submittedName>
</protein>
<proteinExistence type="inferred from homology"/>
<dbReference type="InterPro" id="IPR004090">
    <property type="entry name" value="Chemotax_Me-accpt_rcpt"/>
</dbReference>
<accession>A0A150WLE4</accession>
<evidence type="ECO:0000256" key="6">
    <source>
        <dbReference type="ARBA" id="ARBA00023136"/>
    </source>
</evidence>
<gene>
    <name evidence="11" type="ORF">AZI86_10905</name>
</gene>
<reference evidence="11 12" key="1">
    <citation type="submission" date="2016-03" db="EMBL/GenBank/DDBJ databases">
        <authorList>
            <person name="Ploux O."/>
        </authorList>
    </citation>
    <scope>NUCLEOTIDE SEQUENCE [LARGE SCALE GENOMIC DNA]</scope>
    <source>
        <strain evidence="11 12">R0</strain>
    </source>
</reference>
<dbReference type="GO" id="GO:0005886">
    <property type="term" value="C:plasma membrane"/>
    <property type="evidence" value="ECO:0007669"/>
    <property type="project" value="UniProtKB-SubCell"/>
</dbReference>
<keyword evidence="5 9" id="KW-1133">Transmembrane helix</keyword>